<feature type="transmembrane region" description="Helical" evidence="1">
    <location>
        <begin position="21"/>
        <end position="40"/>
    </location>
</feature>
<dbReference type="Proteomes" id="UP000647241">
    <property type="component" value="Unassembled WGS sequence"/>
</dbReference>
<keyword evidence="3" id="KW-1185">Reference proteome</keyword>
<organism evidence="2 3">
    <name type="scientific">Edaphobacter dinghuensis</name>
    <dbReference type="NCBI Taxonomy" id="1560005"/>
    <lineage>
        <taxon>Bacteria</taxon>
        <taxon>Pseudomonadati</taxon>
        <taxon>Acidobacteriota</taxon>
        <taxon>Terriglobia</taxon>
        <taxon>Terriglobales</taxon>
        <taxon>Acidobacteriaceae</taxon>
        <taxon>Edaphobacter</taxon>
    </lineage>
</organism>
<evidence type="ECO:0000313" key="2">
    <source>
        <dbReference type="EMBL" id="GGG67935.1"/>
    </source>
</evidence>
<keyword evidence="1" id="KW-0812">Transmembrane</keyword>
<keyword evidence="1" id="KW-0472">Membrane</keyword>
<dbReference type="RefSeq" id="WP_188552765.1">
    <property type="nucleotide sequence ID" value="NZ_BMGT01000001.1"/>
</dbReference>
<dbReference type="AlphaFoldDB" id="A0A917LYW3"/>
<dbReference type="EMBL" id="BMGT01000001">
    <property type="protein sequence ID" value="GGG67935.1"/>
    <property type="molecule type" value="Genomic_DNA"/>
</dbReference>
<name>A0A917LYW3_9BACT</name>
<sequence length="161" mass="17820">MKLISIISNTNGNLIAEQHPQTAGFLIGVFTLALIGLAVYLVWTRAWTMLILPILGLALMLFLSRIGQKTTYRVDIDQQTHQITSEQLKDGKVISTATTPASDLTSAEMQFNRGARKIVLIHRDGHQSFPLGEQELQDEPDQYVVLNALRQVIGQSPAVPQ</sequence>
<keyword evidence="1" id="KW-1133">Transmembrane helix</keyword>
<feature type="transmembrane region" description="Helical" evidence="1">
    <location>
        <begin position="46"/>
        <end position="63"/>
    </location>
</feature>
<gene>
    <name evidence="2" type="ORF">GCM10011585_07320</name>
</gene>
<reference evidence="2" key="1">
    <citation type="journal article" date="2014" name="Int. J. Syst. Evol. Microbiol.">
        <title>Complete genome sequence of Corynebacterium casei LMG S-19264T (=DSM 44701T), isolated from a smear-ripened cheese.</title>
        <authorList>
            <consortium name="US DOE Joint Genome Institute (JGI-PGF)"/>
            <person name="Walter F."/>
            <person name="Albersmeier A."/>
            <person name="Kalinowski J."/>
            <person name="Ruckert C."/>
        </authorList>
    </citation>
    <scope>NUCLEOTIDE SEQUENCE</scope>
    <source>
        <strain evidence="2">CGMCC 1.12997</strain>
    </source>
</reference>
<reference evidence="2" key="2">
    <citation type="submission" date="2020-09" db="EMBL/GenBank/DDBJ databases">
        <authorList>
            <person name="Sun Q."/>
            <person name="Zhou Y."/>
        </authorList>
    </citation>
    <scope>NUCLEOTIDE SEQUENCE</scope>
    <source>
        <strain evidence="2">CGMCC 1.12997</strain>
    </source>
</reference>
<accession>A0A917LYW3</accession>
<proteinExistence type="predicted"/>
<evidence type="ECO:0000256" key="1">
    <source>
        <dbReference type="SAM" id="Phobius"/>
    </source>
</evidence>
<comment type="caution">
    <text evidence="2">The sequence shown here is derived from an EMBL/GenBank/DDBJ whole genome shotgun (WGS) entry which is preliminary data.</text>
</comment>
<protein>
    <submittedName>
        <fullName evidence="2">Uncharacterized protein</fullName>
    </submittedName>
</protein>
<evidence type="ECO:0000313" key="3">
    <source>
        <dbReference type="Proteomes" id="UP000647241"/>
    </source>
</evidence>